<evidence type="ECO:0000256" key="1">
    <source>
        <dbReference type="SAM" id="MobiDB-lite"/>
    </source>
</evidence>
<name>H8XB62_CANO9</name>
<dbReference type="GeneID" id="14542278"/>
<dbReference type="Proteomes" id="UP000005018">
    <property type="component" value="Chromosome 8"/>
</dbReference>
<sequence>MKNLDINIHSDKNDSEIRENKGTGGDQNSSQISNVEFGTLKKIGTNVSQVSTFSNSTVKSNPLVKLFTRNRSQTNVVGRNSEGEVSTILDSKNDFNEIEPPKETKTTKLRAAKKILSPSSKSHFDSAAESSSTDERYSTRRSSEESRGKKQIITSPSSGFHNLFHKSQSAAGLSKFSDRNADDKSFSGSSKTPICLSSNNSNSVVNDTTLARVYKFTSANISTEDNEGFTEHSSLLEIHRKMLTPADSYIQNKFNRHHQHEIGLGIVEKSGNGSSSISSDEEAKLNKSNQQISLLLKPLFIPSKQRNSTSSSPYPFLGHSFDEMGLMIRSHFTAEFNRTANVEQNQKYGKYRSKSNKSSSKGQASSMIGIDNFTITRLDEDDTREFIQDLSAIFVSCLCWLRRDVSKSVQGLDHVNDGRGSNILNMWQTVSESWFYYNRNIRFQILQIFQAMFTGSRSYTEGSFVEQKIPPICIDEVLQQSFCTVFIIPLIEERKRCWTSYQDVINIDSYGLLNDQEKRLFQQNLSLHANALHCFGSLQSLPQSSYFKPDVEVQHLHQTMRAIVANLSDLR</sequence>
<feature type="region of interest" description="Disordered" evidence="1">
    <location>
        <begin position="92"/>
        <end position="161"/>
    </location>
</feature>
<feature type="compositionally biased region" description="Basic and acidic residues" evidence="1">
    <location>
        <begin position="92"/>
        <end position="106"/>
    </location>
</feature>
<feature type="compositionally biased region" description="Polar residues" evidence="1">
    <location>
        <begin position="152"/>
        <end position="161"/>
    </location>
</feature>
<proteinExistence type="predicted"/>
<feature type="region of interest" description="Disordered" evidence="1">
    <location>
        <begin position="1"/>
        <end position="32"/>
    </location>
</feature>
<dbReference type="eggNOG" id="ENOG502RPTN">
    <property type="taxonomic scope" value="Eukaryota"/>
</dbReference>
<dbReference type="AlphaFoldDB" id="H8XB62"/>
<keyword evidence="3" id="KW-1185">Reference proteome</keyword>
<organism evidence="2 3">
    <name type="scientific">Candida orthopsilosis (strain 90-125)</name>
    <name type="common">Yeast</name>
    <dbReference type="NCBI Taxonomy" id="1136231"/>
    <lineage>
        <taxon>Eukaryota</taxon>
        <taxon>Fungi</taxon>
        <taxon>Dikarya</taxon>
        <taxon>Ascomycota</taxon>
        <taxon>Saccharomycotina</taxon>
        <taxon>Pichiomycetes</taxon>
        <taxon>Debaryomycetaceae</taxon>
        <taxon>Candida/Lodderomyces clade</taxon>
        <taxon>Candida</taxon>
    </lineage>
</organism>
<feature type="compositionally biased region" description="Basic and acidic residues" evidence="1">
    <location>
        <begin position="8"/>
        <end position="21"/>
    </location>
</feature>
<accession>H8XB62</accession>
<reference evidence="2 3" key="1">
    <citation type="journal article" date="2012" name="PLoS ONE">
        <title>Sequence and analysis of the genome of the pathogenic yeast Candida orthopsilosis.</title>
        <authorList>
            <person name="Riccombeni A."/>
            <person name="Vidanes G."/>
            <person name="Proux-Wera E."/>
            <person name="Wolfe K.H."/>
            <person name="Butler G."/>
        </authorList>
    </citation>
    <scope>NUCLEOTIDE SEQUENCE [LARGE SCALE GENOMIC DNA]</scope>
    <source>
        <strain evidence="2 3">Co 90-125</strain>
    </source>
</reference>
<dbReference type="RefSeq" id="XP_003871435.1">
    <property type="nucleotide sequence ID" value="XM_003871386.1"/>
</dbReference>
<evidence type="ECO:0000313" key="3">
    <source>
        <dbReference type="Proteomes" id="UP000005018"/>
    </source>
</evidence>
<dbReference type="KEGG" id="cot:CORT_0H01980"/>
<dbReference type="EMBL" id="HE681726">
    <property type="protein sequence ID" value="CCG25310.1"/>
    <property type="molecule type" value="Genomic_DNA"/>
</dbReference>
<dbReference type="HOGENOM" id="CLU_449478_0_0_1"/>
<evidence type="ECO:0000313" key="2">
    <source>
        <dbReference type="EMBL" id="CCG25310.1"/>
    </source>
</evidence>
<gene>
    <name evidence="2" type="ORF">CORT_0H01980</name>
</gene>
<feature type="compositionally biased region" description="Basic and acidic residues" evidence="1">
    <location>
        <begin position="133"/>
        <end position="148"/>
    </location>
</feature>
<protein>
    <submittedName>
        <fullName evidence="2">Uncharacterized protein</fullName>
    </submittedName>
</protein>
<dbReference type="OrthoDB" id="4022940at2759"/>